<dbReference type="InterPro" id="IPR011008">
    <property type="entry name" value="Dimeric_a/b-barrel"/>
</dbReference>
<reference evidence="2 3" key="1">
    <citation type="submission" date="2014-07" db="EMBL/GenBank/DDBJ databases">
        <title>Draft genome sequence of Thalassospira profundimaris 35.</title>
        <authorList>
            <person name="Lai Q."/>
            <person name="Shao Z."/>
        </authorList>
    </citation>
    <scope>NUCLEOTIDE SEQUENCE [LARGE SCALE GENOMIC DNA]</scope>
    <source>
        <strain evidence="2 3">35</strain>
    </source>
</reference>
<name>A0A367W993_9PROT</name>
<feature type="domain" description="NIPSNAP" evidence="1">
    <location>
        <begin position="8"/>
        <end position="99"/>
    </location>
</feature>
<comment type="caution">
    <text evidence="2">The sequence shown here is derived from an EMBL/GenBank/DDBJ whole genome shotgun (WGS) entry which is preliminary data.</text>
</comment>
<protein>
    <recommendedName>
        <fullName evidence="1">NIPSNAP domain-containing protein</fullName>
    </recommendedName>
</protein>
<dbReference type="EMBL" id="JPWF01000004">
    <property type="protein sequence ID" value="RCK38008.1"/>
    <property type="molecule type" value="Genomic_DNA"/>
</dbReference>
<evidence type="ECO:0000259" key="1">
    <source>
        <dbReference type="Pfam" id="PF07978"/>
    </source>
</evidence>
<proteinExistence type="predicted"/>
<evidence type="ECO:0000313" key="3">
    <source>
        <dbReference type="Proteomes" id="UP000253226"/>
    </source>
</evidence>
<dbReference type="RefSeq" id="WP_114101804.1">
    <property type="nucleotide sequence ID" value="NZ_JPWF01000004.1"/>
</dbReference>
<dbReference type="SUPFAM" id="SSF54909">
    <property type="entry name" value="Dimeric alpha+beta barrel"/>
    <property type="match status" value="1"/>
</dbReference>
<dbReference type="OrthoDB" id="9798776at2"/>
<dbReference type="Pfam" id="PF07978">
    <property type="entry name" value="NIPSNAP"/>
    <property type="match status" value="1"/>
</dbReference>
<sequence length="101" mass="11959">MITCYLKYIIDSHKIPEFEEYAKRWIPIVNRMGGTHHGYFLPHEGASNVAYALFSFPSLAEYEDYRNRMADDAECQDVLKMEVRNRSIISYERSFMRPVLD</sequence>
<dbReference type="Gene3D" id="3.30.70.100">
    <property type="match status" value="1"/>
</dbReference>
<dbReference type="AlphaFoldDB" id="A0A367W993"/>
<organism evidence="2 3">
    <name type="scientific">Thalassospira profundimaris</name>
    <dbReference type="NCBI Taxonomy" id="502049"/>
    <lineage>
        <taxon>Bacteria</taxon>
        <taxon>Pseudomonadati</taxon>
        <taxon>Pseudomonadota</taxon>
        <taxon>Alphaproteobacteria</taxon>
        <taxon>Rhodospirillales</taxon>
        <taxon>Thalassospiraceae</taxon>
        <taxon>Thalassospira</taxon>
    </lineage>
</organism>
<dbReference type="Proteomes" id="UP000253226">
    <property type="component" value="Unassembled WGS sequence"/>
</dbReference>
<accession>A0A367W993</accession>
<dbReference type="InterPro" id="IPR012577">
    <property type="entry name" value="NIPSNAP"/>
</dbReference>
<evidence type="ECO:0000313" key="2">
    <source>
        <dbReference type="EMBL" id="RCK38008.1"/>
    </source>
</evidence>
<gene>
    <name evidence="2" type="ORF">TH19_08370</name>
</gene>